<feature type="compositionally biased region" description="Basic residues" evidence="1">
    <location>
        <begin position="1"/>
        <end position="17"/>
    </location>
</feature>
<dbReference type="EMBL" id="JASAOG010000142">
    <property type="protein sequence ID" value="KAK0048033.1"/>
    <property type="molecule type" value="Genomic_DNA"/>
</dbReference>
<evidence type="ECO:0000313" key="4">
    <source>
        <dbReference type="Proteomes" id="UP001233172"/>
    </source>
</evidence>
<evidence type="ECO:0000256" key="2">
    <source>
        <dbReference type="SAM" id="Phobius"/>
    </source>
</evidence>
<reference evidence="3" key="2">
    <citation type="submission" date="2023-04" db="EMBL/GenBank/DDBJ databases">
        <authorList>
            <person name="Bu L."/>
            <person name="Lu L."/>
            <person name="Laidemitt M.R."/>
            <person name="Zhang S.M."/>
            <person name="Mutuku M."/>
            <person name="Mkoji G."/>
            <person name="Steinauer M."/>
            <person name="Loker E.S."/>
        </authorList>
    </citation>
    <scope>NUCLEOTIDE SEQUENCE</scope>
    <source>
        <strain evidence="3">KasaAsao</strain>
        <tissue evidence="3">Whole Snail</tissue>
    </source>
</reference>
<feature type="transmembrane region" description="Helical" evidence="2">
    <location>
        <begin position="181"/>
        <end position="205"/>
    </location>
</feature>
<keyword evidence="2" id="KW-1133">Transmembrane helix</keyword>
<gene>
    <name evidence="3" type="ORF">Bpfe_022473</name>
</gene>
<evidence type="ECO:0000313" key="3">
    <source>
        <dbReference type="EMBL" id="KAK0048033.1"/>
    </source>
</evidence>
<organism evidence="3 4">
    <name type="scientific">Biomphalaria pfeifferi</name>
    <name type="common">Bloodfluke planorb</name>
    <name type="synonym">Freshwater snail</name>
    <dbReference type="NCBI Taxonomy" id="112525"/>
    <lineage>
        <taxon>Eukaryota</taxon>
        <taxon>Metazoa</taxon>
        <taxon>Spiralia</taxon>
        <taxon>Lophotrochozoa</taxon>
        <taxon>Mollusca</taxon>
        <taxon>Gastropoda</taxon>
        <taxon>Heterobranchia</taxon>
        <taxon>Euthyneura</taxon>
        <taxon>Panpulmonata</taxon>
        <taxon>Hygrophila</taxon>
        <taxon>Lymnaeoidea</taxon>
        <taxon>Planorbidae</taxon>
        <taxon>Biomphalaria</taxon>
    </lineage>
</organism>
<feature type="region of interest" description="Disordered" evidence="1">
    <location>
        <begin position="1"/>
        <end position="52"/>
    </location>
</feature>
<sequence>MSLKLTRHRPTGLKKPRPLISRQLSNSEPTVESKELEASPEVKQEEDSSTEKDKCESSVVVFTLKNKEGHELILTGRNAKAVLSATNTLMQHSDIELVSMEVVCDGETDQNDNHVRTGDIQKEDLMNFKSQPEMLFKKALMYSKEYLIKLSQSKLSKAPPPLWNVLVHTHSPCCLPPEQTLSLALGLTLTLSLALGLTLTLSLALELTDFVTCPGTNTDFVTCSGTNTDFVTCSGTNTDFVTCSGTNRLCHLLLALGLTLTLSLALGLTLTLSLALGLTLTLSLALELTDFVTCSGTNTDFVTCSGTNTDFVTCSGTNRLCHLLWD</sequence>
<dbReference type="AlphaFoldDB" id="A0AAD8F2B3"/>
<keyword evidence="4" id="KW-1185">Reference proteome</keyword>
<keyword evidence="2" id="KW-0472">Membrane</keyword>
<evidence type="ECO:0000256" key="1">
    <source>
        <dbReference type="SAM" id="MobiDB-lite"/>
    </source>
</evidence>
<reference evidence="3" key="1">
    <citation type="journal article" date="2023" name="PLoS Negl. Trop. Dis.">
        <title>A genome sequence for Biomphalaria pfeifferi, the major vector snail for the human-infecting parasite Schistosoma mansoni.</title>
        <authorList>
            <person name="Bu L."/>
            <person name="Lu L."/>
            <person name="Laidemitt M.R."/>
            <person name="Zhang S.M."/>
            <person name="Mutuku M."/>
            <person name="Mkoji G."/>
            <person name="Steinauer M."/>
            <person name="Loker E.S."/>
        </authorList>
    </citation>
    <scope>NUCLEOTIDE SEQUENCE</scope>
    <source>
        <strain evidence="3">KasaAsao</strain>
    </source>
</reference>
<proteinExistence type="predicted"/>
<protein>
    <submittedName>
        <fullName evidence="3">Uncharacterized protein</fullName>
    </submittedName>
</protein>
<name>A0AAD8F2B3_BIOPF</name>
<feature type="transmembrane region" description="Helical" evidence="2">
    <location>
        <begin position="252"/>
        <end position="278"/>
    </location>
</feature>
<comment type="caution">
    <text evidence="3">The sequence shown here is derived from an EMBL/GenBank/DDBJ whole genome shotgun (WGS) entry which is preliminary data.</text>
</comment>
<keyword evidence="2" id="KW-0812">Transmembrane</keyword>
<accession>A0AAD8F2B3</accession>
<dbReference type="Proteomes" id="UP001233172">
    <property type="component" value="Unassembled WGS sequence"/>
</dbReference>
<feature type="compositionally biased region" description="Basic and acidic residues" evidence="1">
    <location>
        <begin position="31"/>
        <end position="52"/>
    </location>
</feature>